<gene>
    <name evidence="1" type="ORF">PARMNEM_LOCUS12466</name>
</gene>
<dbReference type="Proteomes" id="UP001314205">
    <property type="component" value="Unassembled WGS sequence"/>
</dbReference>
<evidence type="ECO:0000313" key="1">
    <source>
        <dbReference type="EMBL" id="CAK1592529.1"/>
    </source>
</evidence>
<organism evidence="1 2">
    <name type="scientific">Parnassius mnemosyne</name>
    <name type="common">clouded apollo</name>
    <dbReference type="NCBI Taxonomy" id="213953"/>
    <lineage>
        <taxon>Eukaryota</taxon>
        <taxon>Metazoa</taxon>
        <taxon>Ecdysozoa</taxon>
        <taxon>Arthropoda</taxon>
        <taxon>Hexapoda</taxon>
        <taxon>Insecta</taxon>
        <taxon>Pterygota</taxon>
        <taxon>Neoptera</taxon>
        <taxon>Endopterygota</taxon>
        <taxon>Lepidoptera</taxon>
        <taxon>Glossata</taxon>
        <taxon>Ditrysia</taxon>
        <taxon>Papilionoidea</taxon>
        <taxon>Papilionidae</taxon>
        <taxon>Parnassiinae</taxon>
        <taxon>Parnassini</taxon>
        <taxon>Parnassius</taxon>
        <taxon>Driopa</taxon>
    </lineage>
</organism>
<name>A0AAV1LBX4_9NEOP</name>
<comment type="caution">
    <text evidence="1">The sequence shown here is derived from an EMBL/GenBank/DDBJ whole genome shotgun (WGS) entry which is preliminary data.</text>
</comment>
<evidence type="ECO:0008006" key="3">
    <source>
        <dbReference type="Google" id="ProtNLM"/>
    </source>
</evidence>
<reference evidence="1 2" key="1">
    <citation type="submission" date="2023-11" db="EMBL/GenBank/DDBJ databases">
        <authorList>
            <person name="Hedman E."/>
            <person name="Englund M."/>
            <person name="Stromberg M."/>
            <person name="Nyberg Akerstrom W."/>
            <person name="Nylinder S."/>
            <person name="Jareborg N."/>
            <person name="Kallberg Y."/>
            <person name="Kronander E."/>
        </authorList>
    </citation>
    <scope>NUCLEOTIDE SEQUENCE [LARGE SCALE GENOMIC DNA]</scope>
</reference>
<keyword evidence="2" id="KW-1185">Reference proteome</keyword>
<dbReference type="AlphaFoldDB" id="A0AAV1LBX4"/>
<protein>
    <recommendedName>
        <fullName evidence="3">Nuclease HARBI1</fullName>
    </recommendedName>
</protein>
<sequence length="169" mass="20512">MDFEVIACVWLLYRRYKRRRQRQREYWVHPILRDRLTHGMFVTLYPKLRQYEPKFFNYFRMSIKSFDDLLHVIKVDITGDSTILRDSISAEEKLVITLRYLATGCSFADLHYGYRLGKSTIIKIVEQVCKVLWGKLKFTSMPEMTTEKWKEVEEGFKKYEKLPKLYWCD</sequence>
<proteinExistence type="predicted"/>
<accession>A0AAV1LBX4</accession>
<dbReference type="EMBL" id="CAVLGL010000087">
    <property type="protein sequence ID" value="CAK1592529.1"/>
    <property type="molecule type" value="Genomic_DNA"/>
</dbReference>
<evidence type="ECO:0000313" key="2">
    <source>
        <dbReference type="Proteomes" id="UP001314205"/>
    </source>
</evidence>